<reference evidence="1" key="2">
    <citation type="submission" date="2019-07" db="EMBL/GenBank/DDBJ databases">
        <authorList>
            <person name="Yang Y."/>
            <person name="Bocs S."/>
            <person name="Baudouin L."/>
        </authorList>
    </citation>
    <scope>NUCLEOTIDE SEQUENCE</scope>
    <source>
        <tissue evidence="1">Spear leaf of Hainan Tall coconut</tissue>
    </source>
</reference>
<accession>A0A8K0IFH1</accession>
<evidence type="ECO:0000313" key="1">
    <source>
        <dbReference type="EMBL" id="KAG1354881.1"/>
    </source>
</evidence>
<dbReference type="Proteomes" id="UP000797356">
    <property type="component" value="Chromosome 7"/>
</dbReference>
<keyword evidence="2" id="KW-1185">Reference proteome</keyword>
<dbReference type="EMBL" id="CM017878">
    <property type="protein sequence ID" value="KAG1354881.1"/>
    <property type="molecule type" value="Genomic_DNA"/>
</dbReference>
<evidence type="ECO:0000313" key="2">
    <source>
        <dbReference type="Proteomes" id="UP000797356"/>
    </source>
</evidence>
<comment type="caution">
    <text evidence="1">The sequence shown here is derived from an EMBL/GenBank/DDBJ whole genome shotgun (WGS) entry which is preliminary data.</text>
</comment>
<sequence length="131" mass="14452">MSVGAPPTIEELDDDVMVVKAPAVFVKLTISRAPSMPKGKAPMLVATSWTLSSSESINIQVLLGESALANLVLEKQLVEVAHDMLELDRFIYNFIDICQRWVDKAKSAIVEKNAALQHLQVASDKLKMMEE</sequence>
<proteinExistence type="predicted"/>
<dbReference type="AlphaFoldDB" id="A0A8K0IFH1"/>
<protein>
    <submittedName>
        <fullName evidence="1">Uncharacterized protein</fullName>
    </submittedName>
</protein>
<gene>
    <name evidence="1" type="ORF">COCNU_07G009930</name>
</gene>
<organism evidence="1 2">
    <name type="scientific">Cocos nucifera</name>
    <name type="common">Coconut palm</name>
    <dbReference type="NCBI Taxonomy" id="13894"/>
    <lineage>
        <taxon>Eukaryota</taxon>
        <taxon>Viridiplantae</taxon>
        <taxon>Streptophyta</taxon>
        <taxon>Embryophyta</taxon>
        <taxon>Tracheophyta</taxon>
        <taxon>Spermatophyta</taxon>
        <taxon>Magnoliopsida</taxon>
        <taxon>Liliopsida</taxon>
        <taxon>Arecaceae</taxon>
        <taxon>Arecoideae</taxon>
        <taxon>Cocoseae</taxon>
        <taxon>Attaleinae</taxon>
        <taxon>Cocos</taxon>
    </lineage>
</organism>
<name>A0A8K0IFH1_COCNU</name>
<reference evidence="1" key="1">
    <citation type="journal article" date="2017" name="Gigascience">
        <title>The genome draft of coconut (Cocos nucifera).</title>
        <authorList>
            <person name="Xiao Y."/>
            <person name="Xu P."/>
            <person name="Fan H."/>
            <person name="Baudouin L."/>
            <person name="Xia W."/>
            <person name="Bocs S."/>
            <person name="Xu J."/>
            <person name="Li Q."/>
            <person name="Guo A."/>
            <person name="Zhou L."/>
            <person name="Li J."/>
            <person name="Wu Y."/>
            <person name="Ma Z."/>
            <person name="Armero A."/>
            <person name="Issali A.E."/>
            <person name="Liu N."/>
            <person name="Peng M."/>
            <person name="Yang Y."/>
        </authorList>
    </citation>
    <scope>NUCLEOTIDE SEQUENCE</scope>
    <source>
        <tissue evidence="1">Spear leaf of Hainan Tall coconut</tissue>
    </source>
</reference>